<feature type="transmembrane region" description="Helical" evidence="2">
    <location>
        <begin position="20"/>
        <end position="46"/>
    </location>
</feature>
<feature type="domain" description="DUF6534" evidence="3">
    <location>
        <begin position="168"/>
        <end position="254"/>
    </location>
</feature>
<dbReference type="PANTHER" id="PTHR40465:SF1">
    <property type="entry name" value="DUF6534 DOMAIN-CONTAINING PROTEIN"/>
    <property type="match status" value="1"/>
</dbReference>
<keyword evidence="2" id="KW-1133">Transmembrane helix</keyword>
<dbReference type="EMBL" id="JAWWNJ010000002">
    <property type="protein sequence ID" value="KAK7061527.1"/>
    <property type="molecule type" value="Genomic_DNA"/>
</dbReference>
<reference evidence="4 5" key="1">
    <citation type="journal article" date="2024" name="J Genomics">
        <title>Draft genome sequencing and assembly of Favolaschia claudopus CIRM-BRFM 2984 isolated from oak limbs.</title>
        <authorList>
            <person name="Navarro D."/>
            <person name="Drula E."/>
            <person name="Chaduli D."/>
            <person name="Cazenave R."/>
            <person name="Ahrendt S."/>
            <person name="Wang J."/>
            <person name="Lipzen A."/>
            <person name="Daum C."/>
            <person name="Barry K."/>
            <person name="Grigoriev I.V."/>
            <person name="Favel A."/>
            <person name="Rosso M.N."/>
            <person name="Martin F."/>
        </authorList>
    </citation>
    <scope>NUCLEOTIDE SEQUENCE [LARGE SCALE GENOMIC DNA]</scope>
    <source>
        <strain evidence="4 5">CIRM-BRFM 2984</strain>
    </source>
</reference>
<comment type="caution">
    <text evidence="4">The sequence shown here is derived from an EMBL/GenBank/DDBJ whole genome shotgun (WGS) entry which is preliminary data.</text>
</comment>
<dbReference type="Proteomes" id="UP001362999">
    <property type="component" value="Unassembled WGS sequence"/>
</dbReference>
<name>A0AAW0E7P1_9AGAR</name>
<feature type="region of interest" description="Disordered" evidence="1">
    <location>
        <begin position="286"/>
        <end position="315"/>
    </location>
</feature>
<protein>
    <recommendedName>
        <fullName evidence="3">DUF6534 domain-containing protein</fullName>
    </recommendedName>
</protein>
<organism evidence="4 5">
    <name type="scientific">Favolaschia claudopus</name>
    <dbReference type="NCBI Taxonomy" id="2862362"/>
    <lineage>
        <taxon>Eukaryota</taxon>
        <taxon>Fungi</taxon>
        <taxon>Dikarya</taxon>
        <taxon>Basidiomycota</taxon>
        <taxon>Agaricomycotina</taxon>
        <taxon>Agaricomycetes</taxon>
        <taxon>Agaricomycetidae</taxon>
        <taxon>Agaricales</taxon>
        <taxon>Marasmiineae</taxon>
        <taxon>Mycenaceae</taxon>
        <taxon>Favolaschia</taxon>
    </lineage>
</organism>
<feature type="transmembrane region" description="Helical" evidence="2">
    <location>
        <begin position="94"/>
        <end position="111"/>
    </location>
</feature>
<feature type="compositionally biased region" description="Basic and acidic residues" evidence="1">
    <location>
        <begin position="298"/>
        <end position="315"/>
    </location>
</feature>
<evidence type="ECO:0000259" key="3">
    <source>
        <dbReference type="Pfam" id="PF20152"/>
    </source>
</evidence>
<keyword evidence="5" id="KW-1185">Reference proteome</keyword>
<feature type="transmembrane region" description="Helical" evidence="2">
    <location>
        <begin position="123"/>
        <end position="143"/>
    </location>
</feature>
<accession>A0AAW0E7P1</accession>
<feature type="transmembrane region" description="Helical" evidence="2">
    <location>
        <begin position="58"/>
        <end position="82"/>
    </location>
</feature>
<sequence>MGSPLEVVLGASLVPVVKQLFATSFIGYSLSTTLYGFSILQVYMYYRNDAKDPVLLKFVVALVFTLDTLTTMFASHSIYTFFVLNFQQTPIQDLLNVPWTLITFVAQCFYAERIWHITPHKTIPAFIAFLAVVCLGLGIVTTVEIFTIQGVIGTPRFSIISGFVQGLAAINDITISIAMCYYLTQNRGGLPATNKFVDTVVLYTISRGILTATTQIAFLITNVGFPGNTYYLPFHMCVGKFYVNSILSTLNIRQMFQREPEQIDTGPTFNFYHPDQSFQEQIRGHNTSKPASIPAVDHCTRLSKPSEKSDLKMDP</sequence>
<feature type="transmembrane region" description="Helical" evidence="2">
    <location>
        <begin position="196"/>
        <end position="220"/>
    </location>
</feature>
<gene>
    <name evidence="4" type="ORF">R3P38DRAFT_2829985</name>
</gene>
<evidence type="ECO:0000256" key="1">
    <source>
        <dbReference type="SAM" id="MobiDB-lite"/>
    </source>
</evidence>
<dbReference type="PANTHER" id="PTHR40465">
    <property type="entry name" value="CHROMOSOME 1, WHOLE GENOME SHOTGUN SEQUENCE"/>
    <property type="match status" value="1"/>
</dbReference>
<keyword evidence="2" id="KW-0472">Membrane</keyword>
<evidence type="ECO:0000256" key="2">
    <source>
        <dbReference type="SAM" id="Phobius"/>
    </source>
</evidence>
<proteinExistence type="predicted"/>
<keyword evidence="2" id="KW-0812">Transmembrane</keyword>
<feature type="transmembrane region" description="Helical" evidence="2">
    <location>
        <begin position="232"/>
        <end position="252"/>
    </location>
</feature>
<feature type="transmembrane region" description="Helical" evidence="2">
    <location>
        <begin position="163"/>
        <end position="184"/>
    </location>
</feature>
<evidence type="ECO:0000313" key="5">
    <source>
        <dbReference type="Proteomes" id="UP001362999"/>
    </source>
</evidence>
<dbReference type="Pfam" id="PF20152">
    <property type="entry name" value="DUF6534"/>
    <property type="match status" value="1"/>
</dbReference>
<dbReference type="InterPro" id="IPR045339">
    <property type="entry name" value="DUF6534"/>
</dbReference>
<dbReference type="AlphaFoldDB" id="A0AAW0E7P1"/>
<evidence type="ECO:0000313" key="4">
    <source>
        <dbReference type="EMBL" id="KAK7061527.1"/>
    </source>
</evidence>